<dbReference type="RefSeq" id="WP_021664950.1">
    <property type="nucleotide sequence ID" value="NZ_KI259111.1"/>
</dbReference>
<gene>
    <name evidence="1" type="ORF">HMPREF1555_02313</name>
</gene>
<dbReference type="Proteomes" id="UP000016630">
    <property type="component" value="Unassembled WGS sequence"/>
</dbReference>
<dbReference type="AlphaFoldDB" id="A0A0E2LMC8"/>
<dbReference type="HOGENOM" id="CLU_1292292_0_0_10"/>
<organism evidence="1 2">
    <name type="scientific">Porphyromonas gingivalis F0570</name>
    <dbReference type="NCBI Taxonomy" id="1227271"/>
    <lineage>
        <taxon>Bacteria</taxon>
        <taxon>Pseudomonadati</taxon>
        <taxon>Bacteroidota</taxon>
        <taxon>Bacteroidia</taxon>
        <taxon>Bacteroidales</taxon>
        <taxon>Porphyromonadaceae</taxon>
        <taxon>Porphyromonas</taxon>
    </lineage>
</organism>
<comment type="caution">
    <text evidence="1">The sequence shown here is derived from an EMBL/GenBank/DDBJ whole genome shotgun (WGS) entry which is preliminary data.</text>
</comment>
<proteinExistence type="predicted"/>
<accession>A0A0E2LMC8</accession>
<dbReference type="GeneID" id="57239105"/>
<evidence type="ECO:0000313" key="1">
    <source>
        <dbReference type="EMBL" id="ERJ63656.1"/>
    </source>
</evidence>
<evidence type="ECO:0000313" key="2">
    <source>
        <dbReference type="Proteomes" id="UP000016630"/>
    </source>
</evidence>
<dbReference type="EMBL" id="AWUW01000157">
    <property type="protein sequence ID" value="ERJ63656.1"/>
    <property type="molecule type" value="Genomic_DNA"/>
</dbReference>
<reference evidence="1 2" key="1">
    <citation type="submission" date="2013-06" db="EMBL/GenBank/DDBJ databases">
        <authorList>
            <person name="Weinstock G."/>
            <person name="Sodergren E."/>
            <person name="Lobos E.A."/>
            <person name="Fulton L."/>
            <person name="Fulton R."/>
            <person name="Courtney L."/>
            <person name="Fronick C."/>
            <person name="O'Laughlin M."/>
            <person name="Godfrey J."/>
            <person name="Wilson R.M."/>
            <person name="Miner T."/>
            <person name="Farmer C."/>
            <person name="Delehaunty K."/>
            <person name="Cordes M."/>
            <person name="Minx P."/>
            <person name="Tomlinson C."/>
            <person name="Chen J."/>
            <person name="Wollam A."/>
            <person name="Pepin K.H."/>
            <person name="Bhonagiri V."/>
            <person name="Zhang X."/>
            <person name="Warren W."/>
            <person name="Mitreva M."/>
            <person name="Mardis E.R."/>
            <person name="Wilson R.K."/>
        </authorList>
    </citation>
    <scope>NUCLEOTIDE SEQUENCE [LARGE SCALE GENOMIC DNA]</scope>
    <source>
        <strain evidence="1 2">F0570</strain>
    </source>
</reference>
<protein>
    <submittedName>
        <fullName evidence="1">Uncharacterized protein</fullName>
    </submittedName>
</protein>
<name>A0A0E2LMC8_PORGN</name>
<sequence length="213" mass="24066">MTVLEQLHKLHPDIVEAFLLTGKSSAMTPEVQAFVRQIQWAAEIYGSERNISRAAGKLRMRILAEQKTVVDIRTCKSRIYNAIAYFSIDNNVATKIWESDFADKYEDLASLSILAGDIKTAKRCYDSAHECRVRASEAANRESAWAPVFIISPDISLTQLGFETKNLKAIARKSNDGFYARFLEDLPIDKADKIRLLNDANIEDATFEELETE</sequence>